<dbReference type="PRINTS" id="PR00081">
    <property type="entry name" value="GDHRDH"/>
</dbReference>
<dbReference type="PANTHER" id="PTHR43157:SF68">
    <property type="entry name" value="RETINOL DEHYDROGENASE 13"/>
    <property type="match status" value="1"/>
</dbReference>
<sequence>MAARRFIKGLTSPWSLGFSGFGLAYGLYHIWDATQSGAKYELDEDLAGKTYIITGATSGIGQATVEELAKRNARDGIERTFATNHLGSFLLTGLLLDKLLAQDHPVRIVFLNTNIINRKCELDFDDLNAATRKKYDGFEVYKQSKLAAAMFAKELSERLKDSNITVTVADPGRTKSNLSAQMDHQTFFLSRWLLRIVSFGMGERRVEKAVRPVLYALADPAMEGANGMFIDRERHEQPWSDSVEDAEKRRRLWNTSEVWTKLGERMAQNIFIELRSDTNVVKAALKKDG</sequence>
<dbReference type="Proteomes" id="UP000053676">
    <property type="component" value="Unassembled WGS sequence"/>
</dbReference>
<name>W2TYX7_NECAM</name>
<dbReference type="KEGG" id="nai:NECAME_01231"/>
<evidence type="ECO:0000313" key="2">
    <source>
        <dbReference type="EMBL" id="ETN87073.1"/>
    </source>
</evidence>
<evidence type="ECO:0000313" key="3">
    <source>
        <dbReference type="Proteomes" id="UP000053676"/>
    </source>
</evidence>
<evidence type="ECO:0000256" key="1">
    <source>
        <dbReference type="ARBA" id="ARBA00023002"/>
    </source>
</evidence>
<evidence type="ECO:0008006" key="4">
    <source>
        <dbReference type="Google" id="ProtNLM"/>
    </source>
</evidence>
<dbReference type="SUPFAM" id="SSF51735">
    <property type="entry name" value="NAD(P)-binding Rossmann-fold domains"/>
    <property type="match status" value="1"/>
</dbReference>
<dbReference type="Pfam" id="PF00106">
    <property type="entry name" value="adh_short"/>
    <property type="match status" value="1"/>
</dbReference>
<keyword evidence="1" id="KW-0560">Oxidoreductase</keyword>
<dbReference type="STRING" id="51031.W2TYX7"/>
<gene>
    <name evidence="2" type="ORF">NECAME_01231</name>
</gene>
<dbReference type="Gene3D" id="3.40.50.720">
    <property type="entry name" value="NAD(P)-binding Rossmann-like Domain"/>
    <property type="match status" value="2"/>
</dbReference>
<dbReference type="AlphaFoldDB" id="W2TYX7"/>
<keyword evidence="3" id="KW-1185">Reference proteome</keyword>
<accession>W2TYX7</accession>
<dbReference type="GO" id="GO:0016491">
    <property type="term" value="F:oxidoreductase activity"/>
    <property type="evidence" value="ECO:0007669"/>
    <property type="project" value="UniProtKB-KW"/>
</dbReference>
<proteinExistence type="predicted"/>
<dbReference type="InterPro" id="IPR002347">
    <property type="entry name" value="SDR_fam"/>
</dbReference>
<dbReference type="PANTHER" id="PTHR43157">
    <property type="entry name" value="PHOSPHATIDYLINOSITOL-GLYCAN BIOSYNTHESIS CLASS F PROTEIN-RELATED"/>
    <property type="match status" value="1"/>
</dbReference>
<protein>
    <recommendedName>
        <fullName evidence="4">Oxidoreductase, short chain dehydrogenase/reductase family protein</fullName>
    </recommendedName>
</protein>
<dbReference type="EMBL" id="KI657456">
    <property type="protein sequence ID" value="ETN87073.1"/>
    <property type="molecule type" value="Genomic_DNA"/>
</dbReference>
<organism evidence="2 3">
    <name type="scientific">Necator americanus</name>
    <name type="common">Human hookworm</name>
    <dbReference type="NCBI Taxonomy" id="51031"/>
    <lineage>
        <taxon>Eukaryota</taxon>
        <taxon>Metazoa</taxon>
        <taxon>Ecdysozoa</taxon>
        <taxon>Nematoda</taxon>
        <taxon>Chromadorea</taxon>
        <taxon>Rhabditida</taxon>
        <taxon>Rhabditina</taxon>
        <taxon>Rhabditomorpha</taxon>
        <taxon>Strongyloidea</taxon>
        <taxon>Ancylostomatidae</taxon>
        <taxon>Bunostominae</taxon>
        <taxon>Necator</taxon>
    </lineage>
</organism>
<reference evidence="3" key="1">
    <citation type="journal article" date="2014" name="Nat. Genet.">
        <title>Genome of the human hookworm Necator americanus.</title>
        <authorList>
            <person name="Tang Y.T."/>
            <person name="Gao X."/>
            <person name="Rosa B.A."/>
            <person name="Abubucker S."/>
            <person name="Hallsworth-Pepin K."/>
            <person name="Martin J."/>
            <person name="Tyagi R."/>
            <person name="Heizer E."/>
            <person name="Zhang X."/>
            <person name="Bhonagiri-Palsikar V."/>
            <person name="Minx P."/>
            <person name="Warren W.C."/>
            <person name="Wang Q."/>
            <person name="Zhan B."/>
            <person name="Hotez P.J."/>
            <person name="Sternberg P.W."/>
            <person name="Dougall A."/>
            <person name="Gaze S.T."/>
            <person name="Mulvenna J."/>
            <person name="Sotillo J."/>
            <person name="Ranganathan S."/>
            <person name="Rabelo E.M."/>
            <person name="Wilson R.K."/>
            <person name="Felgner P.L."/>
            <person name="Bethony J."/>
            <person name="Hawdon J.M."/>
            <person name="Gasser R.B."/>
            <person name="Loukas A."/>
            <person name="Mitreva M."/>
        </authorList>
    </citation>
    <scope>NUCLEOTIDE SEQUENCE [LARGE SCALE GENOMIC DNA]</scope>
</reference>
<dbReference type="OMA" id="YCISEPI"/>
<dbReference type="OrthoDB" id="3427at2759"/>
<dbReference type="InterPro" id="IPR036291">
    <property type="entry name" value="NAD(P)-bd_dom_sf"/>
</dbReference>